<gene>
    <name evidence="1" type="ORF">J1N35_038420</name>
</gene>
<protein>
    <submittedName>
        <fullName evidence="1">Uncharacterized protein</fullName>
    </submittedName>
</protein>
<keyword evidence="2" id="KW-1185">Reference proteome</keyword>
<comment type="caution">
    <text evidence="1">The sequence shown here is derived from an EMBL/GenBank/DDBJ whole genome shotgun (WGS) entry which is preliminary data.</text>
</comment>
<dbReference type="Proteomes" id="UP000828251">
    <property type="component" value="Unassembled WGS sequence"/>
</dbReference>
<reference evidence="1 2" key="1">
    <citation type="journal article" date="2021" name="Plant Biotechnol. J.">
        <title>Multi-omics assisted identification of the key and species-specific regulatory components of drought-tolerant mechanisms in Gossypium stocksii.</title>
        <authorList>
            <person name="Yu D."/>
            <person name="Ke L."/>
            <person name="Zhang D."/>
            <person name="Wu Y."/>
            <person name="Sun Y."/>
            <person name="Mei J."/>
            <person name="Sun J."/>
            <person name="Sun Y."/>
        </authorList>
    </citation>
    <scope>NUCLEOTIDE SEQUENCE [LARGE SCALE GENOMIC DNA]</scope>
    <source>
        <strain evidence="2">cv. E1</strain>
        <tissue evidence="1">Leaf</tissue>
    </source>
</reference>
<proteinExistence type="predicted"/>
<organism evidence="1 2">
    <name type="scientific">Gossypium stocksii</name>
    <dbReference type="NCBI Taxonomy" id="47602"/>
    <lineage>
        <taxon>Eukaryota</taxon>
        <taxon>Viridiplantae</taxon>
        <taxon>Streptophyta</taxon>
        <taxon>Embryophyta</taxon>
        <taxon>Tracheophyta</taxon>
        <taxon>Spermatophyta</taxon>
        <taxon>Magnoliopsida</taxon>
        <taxon>eudicotyledons</taxon>
        <taxon>Gunneridae</taxon>
        <taxon>Pentapetalae</taxon>
        <taxon>rosids</taxon>
        <taxon>malvids</taxon>
        <taxon>Malvales</taxon>
        <taxon>Malvaceae</taxon>
        <taxon>Malvoideae</taxon>
        <taxon>Gossypium</taxon>
    </lineage>
</organism>
<evidence type="ECO:0000313" key="1">
    <source>
        <dbReference type="EMBL" id="KAH1047636.1"/>
    </source>
</evidence>
<dbReference type="EMBL" id="JAIQCV010000011">
    <property type="protein sequence ID" value="KAH1047636.1"/>
    <property type="molecule type" value="Genomic_DNA"/>
</dbReference>
<name>A0A9D3UM04_9ROSI</name>
<dbReference type="AlphaFoldDB" id="A0A9D3UM04"/>
<feature type="non-terminal residue" evidence="1">
    <location>
        <position position="1"/>
    </location>
</feature>
<evidence type="ECO:0000313" key="2">
    <source>
        <dbReference type="Proteomes" id="UP000828251"/>
    </source>
</evidence>
<sequence length="86" mass="9712">SMEEIYLEEVDEVMKNCRNGRIGKLLKGYRGVWQCLGIATPPRRLLTGSLERLHDDGLSTLWSDTAMAVLDRCFDVTPNYVGNLPI</sequence>
<accession>A0A9D3UM04</accession>